<comment type="subcellular location">
    <subcellularLocation>
        <location evidence="1">Membrane</location>
        <topology evidence="1">Multi-pass membrane protein</topology>
    </subcellularLocation>
</comment>
<feature type="transmembrane region" description="Helical" evidence="6">
    <location>
        <begin position="343"/>
        <end position="366"/>
    </location>
</feature>
<protein>
    <submittedName>
        <fullName evidence="8">Major Facilitator Superfamily</fullName>
    </submittedName>
</protein>
<feature type="transmembrane region" description="Helical" evidence="6">
    <location>
        <begin position="135"/>
        <end position="156"/>
    </location>
</feature>
<keyword evidence="9" id="KW-1185">Reference proteome</keyword>
<name>A0A2N3I8S7_9BACT</name>
<dbReference type="SUPFAM" id="SSF103473">
    <property type="entry name" value="MFS general substrate transporter"/>
    <property type="match status" value="1"/>
</dbReference>
<dbReference type="InterPro" id="IPR036259">
    <property type="entry name" value="MFS_trans_sf"/>
</dbReference>
<evidence type="ECO:0000256" key="6">
    <source>
        <dbReference type="SAM" id="Phobius"/>
    </source>
</evidence>
<dbReference type="InterPro" id="IPR011701">
    <property type="entry name" value="MFS"/>
</dbReference>
<feature type="transmembrane region" description="Helical" evidence="6">
    <location>
        <begin position="101"/>
        <end position="123"/>
    </location>
</feature>
<keyword evidence="4 6" id="KW-1133">Transmembrane helix</keyword>
<feature type="transmembrane region" description="Helical" evidence="6">
    <location>
        <begin position="217"/>
        <end position="239"/>
    </location>
</feature>
<dbReference type="PRINTS" id="PR01035">
    <property type="entry name" value="TCRTETA"/>
</dbReference>
<feature type="transmembrane region" description="Helical" evidence="6">
    <location>
        <begin position="306"/>
        <end position="331"/>
    </location>
</feature>
<feature type="transmembrane region" description="Helical" evidence="6">
    <location>
        <begin position="281"/>
        <end position="300"/>
    </location>
</feature>
<dbReference type="Proteomes" id="UP000233387">
    <property type="component" value="Unassembled WGS sequence"/>
</dbReference>
<feature type="domain" description="Major facilitator superfamily (MFS) profile" evidence="7">
    <location>
        <begin position="11"/>
        <end position="395"/>
    </location>
</feature>
<evidence type="ECO:0000256" key="1">
    <source>
        <dbReference type="ARBA" id="ARBA00004141"/>
    </source>
</evidence>
<keyword evidence="2" id="KW-0813">Transport</keyword>
<comment type="caution">
    <text evidence="8">The sequence shown here is derived from an EMBL/GenBank/DDBJ whole genome shotgun (WGS) entry which is preliminary data.</text>
</comment>
<sequence length="401" mass="43723">MLKKNYSTKNALFVLFLTIFIDLLGFGVVIPILPNFARELEASSWQIGLLVASYSLMNFVFAPFWGTLSDKIGRKPVILISVALTGVAYIIFAYADALWLLFASRIVAGIGSANIAAAQAYIADISPPHQRAKNFGIIGAAFGLGLIIGPTIGGIVNDAYGIVAVGWLIVSLCFINLLVAFFLLPETIAEKNVSIKLKINPLQDLRLALRREDIKKLLWLSFGFIAAFMMIQPTLALLWKEQAGLNDKQNGYAFAFMGLITALMQGVFVGKLNKKFGEHRLLIFGCAALTISGVIFPLFASLDWFIPFELLAIVFSGVSSGCFVPALNALLSKAVSEQEQGKVLGINQSFGAIARIIGPAFGLSIYDIDFHLPYWVAALVAVLLWYVVKFIPQMLSSKVKT</sequence>
<dbReference type="OrthoDB" id="9793283at2"/>
<feature type="transmembrane region" description="Helical" evidence="6">
    <location>
        <begin position="372"/>
        <end position="391"/>
    </location>
</feature>
<proteinExistence type="predicted"/>
<keyword evidence="3 6" id="KW-0812">Transmembrane</keyword>
<evidence type="ECO:0000259" key="7">
    <source>
        <dbReference type="PROSITE" id="PS50850"/>
    </source>
</evidence>
<feature type="transmembrane region" description="Helical" evidence="6">
    <location>
        <begin position="12"/>
        <end position="33"/>
    </location>
</feature>
<dbReference type="Gene3D" id="1.20.1250.20">
    <property type="entry name" value="MFS general substrate transporter like domains"/>
    <property type="match status" value="1"/>
</dbReference>
<keyword evidence="5 6" id="KW-0472">Membrane</keyword>
<evidence type="ECO:0000256" key="5">
    <source>
        <dbReference type="ARBA" id="ARBA00023136"/>
    </source>
</evidence>
<dbReference type="RefSeq" id="WP_101359548.1">
    <property type="nucleotide sequence ID" value="NZ_NKXO01000043.1"/>
</dbReference>
<dbReference type="CDD" id="cd17330">
    <property type="entry name" value="MFS_SLC46_TetA_like"/>
    <property type="match status" value="1"/>
</dbReference>
<evidence type="ECO:0000313" key="9">
    <source>
        <dbReference type="Proteomes" id="UP000233387"/>
    </source>
</evidence>
<evidence type="ECO:0000256" key="4">
    <source>
        <dbReference type="ARBA" id="ARBA00022989"/>
    </source>
</evidence>
<evidence type="ECO:0000256" key="2">
    <source>
        <dbReference type="ARBA" id="ARBA00022448"/>
    </source>
</evidence>
<dbReference type="AlphaFoldDB" id="A0A2N3I8S7"/>
<organism evidence="8 9">
    <name type="scientific">Raineya orbicola</name>
    <dbReference type="NCBI Taxonomy" id="2016530"/>
    <lineage>
        <taxon>Bacteria</taxon>
        <taxon>Pseudomonadati</taxon>
        <taxon>Bacteroidota</taxon>
        <taxon>Cytophagia</taxon>
        <taxon>Cytophagales</taxon>
        <taxon>Raineyaceae</taxon>
        <taxon>Raineya</taxon>
    </lineage>
</organism>
<gene>
    <name evidence="8" type="ORF">Rain11_2285</name>
</gene>
<evidence type="ECO:0000313" key="8">
    <source>
        <dbReference type="EMBL" id="PKQ66717.1"/>
    </source>
</evidence>
<dbReference type="PROSITE" id="PS50850">
    <property type="entry name" value="MFS"/>
    <property type="match status" value="1"/>
</dbReference>
<dbReference type="GO" id="GO:0022857">
    <property type="term" value="F:transmembrane transporter activity"/>
    <property type="evidence" value="ECO:0007669"/>
    <property type="project" value="InterPro"/>
</dbReference>
<feature type="transmembrane region" description="Helical" evidence="6">
    <location>
        <begin position="77"/>
        <end position="95"/>
    </location>
</feature>
<feature type="transmembrane region" description="Helical" evidence="6">
    <location>
        <begin position="45"/>
        <end position="65"/>
    </location>
</feature>
<feature type="transmembrane region" description="Helical" evidence="6">
    <location>
        <begin position="251"/>
        <end position="269"/>
    </location>
</feature>
<dbReference type="GO" id="GO:0016020">
    <property type="term" value="C:membrane"/>
    <property type="evidence" value="ECO:0007669"/>
    <property type="project" value="UniProtKB-SubCell"/>
</dbReference>
<accession>A0A2N3I8S7</accession>
<dbReference type="InterPro" id="IPR001958">
    <property type="entry name" value="Tet-R_TetA/multi-R_MdtG-like"/>
</dbReference>
<dbReference type="PANTHER" id="PTHR23504">
    <property type="entry name" value="MAJOR FACILITATOR SUPERFAMILY DOMAIN-CONTAINING PROTEIN 10"/>
    <property type="match status" value="1"/>
</dbReference>
<evidence type="ECO:0000256" key="3">
    <source>
        <dbReference type="ARBA" id="ARBA00022692"/>
    </source>
</evidence>
<dbReference type="Pfam" id="PF07690">
    <property type="entry name" value="MFS_1"/>
    <property type="match status" value="2"/>
</dbReference>
<dbReference type="InterPro" id="IPR020846">
    <property type="entry name" value="MFS_dom"/>
</dbReference>
<dbReference type="EMBL" id="NKXO01000043">
    <property type="protein sequence ID" value="PKQ66717.1"/>
    <property type="molecule type" value="Genomic_DNA"/>
</dbReference>
<dbReference type="PANTHER" id="PTHR23504:SF15">
    <property type="entry name" value="MAJOR FACILITATOR SUPERFAMILY (MFS) PROFILE DOMAIN-CONTAINING PROTEIN"/>
    <property type="match status" value="1"/>
</dbReference>
<feature type="transmembrane region" description="Helical" evidence="6">
    <location>
        <begin position="162"/>
        <end position="184"/>
    </location>
</feature>
<reference evidence="8 9" key="1">
    <citation type="submission" date="2017-06" db="EMBL/GenBank/DDBJ databases">
        <title>Raineya orbicola gen. nov., sp. nov. a slightly thermophilic bacterium of the phylum Bacteroidetes and the description of Raineyaceae fam. nov.</title>
        <authorList>
            <person name="Albuquerque L."/>
            <person name="Polonia A.R.M."/>
            <person name="Barroso C."/>
            <person name="Froufe H.J.C."/>
            <person name="Lage O."/>
            <person name="Lobo-Da-Cunha A."/>
            <person name="Egas C."/>
            <person name="Da Costa M.S."/>
        </authorList>
    </citation>
    <scope>NUCLEOTIDE SEQUENCE [LARGE SCALE GENOMIC DNA]</scope>
    <source>
        <strain evidence="8 9">SPSPC-11</strain>
    </source>
</reference>